<dbReference type="Pfam" id="PF19877">
    <property type="entry name" value="DUF6350"/>
    <property type="match status" value="1"/>
</dbReference>
<dbReference type="AlphaFoldDB" id="W9G9G1"/>
<keyword evidence="1" id="KW-1133">Transmembrane helix</keyword>
<sequence length="405" mass="41363">MLYAALRAGALAAVGTWSVTLLPALIGWVGAPESSLGWFSAVQVGTAIWFLGHGQSIGGSGVTVSVTPILLLLLFVLIGVRWVRRLVAVERGRLSTAAWSRAVRWAVAPGFVVGYVSVAALLALLTLGGPVGPGVAAVLGAGLVPLCALGFVLVRPDDEDSPAFVRTWFRRGPTWLPSVWRVGWRGAGALGLVGLAIVAMRVLGSLRDIVAVQGEYGANLVAGVVIVGAQLILLGNAAAWGLSFLAGPGFQLAVGGLVSPAAAHPGLMPLVPVLAALPDEADYPAAMFAVVAFPVVVGLVVARWVDAELEFFGNTRARATAMVTAVALSAAVVIAATWLGNGSIGVERLSAVGVAVPAFAGSLTAELVLGALLWLGARLWAERGVARMTVERPADGGGSSTSDEP</sequence>
<dbReference type="InterPro" id="IPR045931">
    <property type="entry name" value="DUF6350"/>
</dbReference>
<feature type="transmembrane region" description="Helical" evidence="1">
    <location>
        <begin position="6"/>
        <end position="29"/>
    </location>
</feature>
<reference evidence="2 3" key="1">
    <citation type="submission" date="2013-08" db="EMBL/GenBank/DDBJ databases">
        <title>Intrasporangium oryzae NRRL B-24470.</title>
        <authorList>
            <person name="Liu H."/>
            <person name="Wang G."/>
        </authorList>
    </citation>
    <scope>NUCLEOTIDE SEQUENCE [LARGE SCALE GENOMIC DNA]</scope>
    <source>
        <strain evidence="2 3">NRRL B-24470</strain>
    </source>
</reference>
<dbReference type="STRING" id="1386089.N865_03350"/>
<comment type="caution">
    <text evidence="2">The sequence shown here is derived from an EMBL/GenBank/DDBJ whole genome shotgun (WGS) entry which is preliminary data.</text>
</comment>
<dbReference type="EMBL" id="AWSA01000007">
    <property type="protein sequence ID" value="EWT02836.1"/>
    <property type="molecule type" value="Genomic_DNA"/>
</dbReference>
<feature type="transmembrane region" description="Helical" evidence="1">
    <location>
        <begin position="131"/>
        <end position="154"/>
    </location>
</feature>
<feature type="transmembrane region" description="Helical" evidence="1">
    <location>
        <begin position="182"/>
        <end position="204"/>
    </location>
</feature>
<evidence type="ECO:0000256" key="1">
    <source>
        <dbReference type="SAM" id="Phobius"/>
    </source>
</evidence>
<keyword evidence="3" id="KW-1185">Reference proteome</keyword>
<keyword evidence="1" id="KW-0812">Transmembrane</keyword>
<dbReference type="PATRIC" id="fig|1386089.3.peg.942"/>
<feature type="transmembrane region" description="Helical" evidence="1">
    <location>
        <begin position="103"/>
        <end position="125"/>
    </location>
</feature>
<evidence type="ECO:0000313" key="3">
    <source>
        <dbReference type="Proteomes" id="UP000019489"/>
    </source>
</evidence>
<protein>
    <submittedName>
        <fullName evidence="2">Uncharacterized protein</fullName>
    </submittedName>
</protein>
<dbReference type="eggNOG" id="ENOG50331BA">
    <property type="taxonomic scope" value="Bacteria"/>
</dbReference>
<dbReference type="Proteomes" id="UP000019489">
    <property type="component" value="Unassembled WGS sequence"/>
</dbReference>
<name>W9G9G1_9MICO</name>
<feature type="transmembrane region" description="Helical" evidence="1">
    <location>
        <begin position="283"/>
        <end position="305"/>
    </location>
</feature>
<keyword evidence="1" id="KW-0472">Membrane</keyword>
<feature type="transmembrane region" description="Helical" evidence="1">
    <location>
        <begin position="64"/>
        <end position="83"/>
    </location>
</feature>
<feature type="transmembrane region" description="Helical" evidence="1">
    <location>
        <begin position="242"/>
        <end position="263"/>
    </location>
</feature>
<proteinExistence type="predicted"/>
<feature type="transmembrane region" description="Helical" evidence="1">
    <location>
        <begin position="216"/>
        <end position="235"/>
    </location>
</feature>
<evidence type="ECO:0000313" key="2">
    <source>
        <dbReference type="EMBL" id="EWT02836.1"/>
    </source>
</evidence>
<organism evidence="2 3">
    <name type="scientific">Intrasporangium oryzae NRRL B-24470</name>
    <dbReference type="NCBI Taxonomy" id="1386089"/>
    <lineage>
        <taxon>Bacteria</taxon>
        <taxon>Bacillati</taxon>
        <taxon>Actinomycetota</taxon>
        <taxon>Actinomycetes</taxon>
        <taxon>Micrococcales</taxon>
        <taxon>Intrasporangiaceae</taxon>
        <taxon>Intrasporangium</taxon>
    </lineage>
</organism>
<accession>W9G9G1</accession>
<feature type="transmembrane region" description="Helical" evidence="1">
    <location>
        <begin position="351"/>
        <end position="377"/>
    </location>
</feature>
<gene>
    <name evidence="2" type="ORF">N865_03350</name>
</gene>
<feature type="transmembrane region" description="Helical" evidence="1">
    <location>
        <begin position="317"/>
        <end position="339"/>
    </location>
</feature>